<sequence length="90" mass="10198">MLFDSPGQPRHPRLYSPKEPIPMQKGAMKTNAEEEKGISRCASALHGTSVCRSTSNFQAIQKVKVKLENQHPVLFLFVPRYPRSMFSIPQ</sequence>
<feature type="region of interest" description="Disordered" evidence="1">
    <location>
        <begin position="1"/>
        <end position="35"/>
    </location>
</feature>
<comment type="caution">
    <text evidence="2">The sequence shown here is derived from an EMBL/GenBank/DDBJ whole genome shotgun (WGS) entry which is preliminary data.</text>
</comment>
<evidence type="ECO:0000313" key="2">
    <source>
        <dbReference type="EMBL" id="KAL1253716.1"/>
    </source>
</evidence>
<evidence type="ECO:0000313" key="3">
    <source>
        <dbReference type="Proteomes" id="UP001558613"/>
    </source>
</evidence>
<dbReference type="Proteomes" id="UP001558613">
    <property type="component" value="Unassembled WGS sequence"/>
</dbReference>
<proteinExistence type="predicted"/>
<gene>
    <name evidence="2" type="ORF">QQF64_015945</name>
</gene>
<name>A0ABR3LLE9_9TELE</name>
<protein>
    <submittedName>
        <fullName evidence="2">Uncharacterized protein</fullName>
    </submittedName>
</protein>
<evidence type="ECO:0000256" key="1">
    <source>
        <dbReference type="SAM" id="MobiDB-lite"/>
    </source>
</evidence>
<reference evidence="2 3" key="1">
    <citation type="submission" date="2023-09" db="EMBL/GenBank/DDBJ databases">
        <authorList>
            <person name="Wang M."/>
        </authorList>
    </citation>
    <scope>NUCLEOTIDE SEQUENCE [LARGE SCALE GENOMIC DNA]</scope>
    <source>
        <strain evidence="2">GT-2023</strain>
        <tissue evidence="2">Liver</tissue>
    </source>
</reference>
<keyword evidence="3" id="KW-1185">Reference proteome</keyword>
<accession>A0ABR3LLE9</accession>
<organism evidence="2 3">
    <name type="scientific">Cirrhinus molitorella</name>
    <name type="common">mud carp</name>
    <dbReference type="NCBI Taxonomy" id="172907"/>
    <lineage>
        <taxon>Eukaryota</taxon>
        <taxon>Metazoa</taxon>
        <taxon>Chordata</taxon>
        <taxon>Craniata</taxon>
        <taxon>Vertebrata</taxon>
        <taxon>Euteleostomi</taxon>
        <taxon>Actinopterygii</taxon>
        <taxon>Neopterygii</taxon>
        <taxon>Teleostei</taxon>
        <taxon>Ostariophysi</taxon>
        <taxon>Cypriniformes</taxon>
        <taxon>Cyprinidae</taxon>
        <taxon>Labeoninae</taxon>
        <taxon>Labeonini</taxon>
        <taxon>Cirrhinus</taxon>
    </lineage>
</organism>
<dbReference type="EMBL" id="JAYMGO010000020">
    <property type="protein sequence ID" value="KAL1253716.1"/>
    <property type="molecule type" value="Genomic_DNA"/>
</dbReference>